<name>A0ABQ5XQW0_9GAMM</name>
<sequence length="59" mass="6689">MGVLALSADKVRGLEARIGSQHYSVCASSHIAKRSHRKCGRFFRCNSNAEWIAYMAWYP</sequence>
<evidence type="ECO:0000313" key="2">
    <source>
        <dbReference type="Proteomes" id="UP001156670"/>
    </source>
</evidence>
<reference evidence="2" key="1">
    <citation type="journal article" date="2019" name="Int. J. Syst. Evol. Microbiol.">
        <title>The Global Catalogue of Microorganisms (GCM) 10K type strain sequencing project: providing services to taxonomists for standard genome sequencing and annotation.</title>
        <authorList>
            <consortium name="The Broad Institute Genomics Platform"/>
            <consortium name="The Broad Institute Genome Sequencing Center for Infectious Disease"/>
            <person name="Wu L."/>
            <person name="Ma J."/>
        </authorList>
    </citation>
    <scope>NUCLEOTIDE SEQUENCE [LARGE SCALE GENOMIC DNA]</scope>
    <source>
        <strain evidence="2">NBRC 111980</strain>
    </source>
</reference>
<evidence type="ECO:0000313" key="1">
    <source>
        <dbReference type="EMBL" id="GLQ93428.1"/>
    </source>
</evidence>
<proteinExistence type="predicted"/>
<keyword evidence="2" id="KW-1185">Reference proteome</keyword>
<protein>
    <submittedName>
        <fullName evidence="1">Uncharacterized protein</fullName>
    </submittedName>
</protein>
<gene>
    <name evidence="1" type="ORF">GCM10007901_23790</name>
</gene>
<dbReference type="Proteomes" id="UP001156670">
    <property type="component" value="Unassembled WGS sequence"/>
</dbReference>
<dbReference type="EMBL" id="BSOB01000018">
    <property type="protein sequence ID" value="GLQ93428.1"/>
    <property type="molecule type" value="Genomic_DNA"/>
</dbReference>
<comment type="caution">
    <text evidence="1">The sequence shown here is derived from an EMBL/GenBank/DDBJ whole genome shotgun (WGS) entry which is preliminary data.</text>
</comment>
<accession>A0ABQ5XQW0</accession>
<organism evidence="1 2">
    <name type="scientific">Dyella acidisoli</name>
    <dbReference type="NCBI Taxonomy" id="1867834"/>
    <lineage>
        <taxon>Bacteria</taxon>
        <taxon>Pseudomonadati</taxon>
        <taxon>Pseudomonadota</taxon>
        <taxon>Gammaproteobacteria</taxon>
        <taxon>Lysobacterales</taxon>
        <taxon>Rhodanobacteraceae</taxon>
        <taxon>Dyella</taxon>
    </lineage>
</organism>